<name>A0A9P4H6J1_9PLEO</name>
<reference evidence="2" key="1">
    <citation type="journal article" date="2020" name="Stud. Mycol.">
        <title>101 Dothideomycetes genomes: a test case for predicting lifestyles and emergence of pathogens.</title>
        <authorList>
            <person name="Haridas S."/>
            <person name="Albert R."/>
            <person name="Binder M."/>
            <person name="Bloem J."/>
            <person name="Labutti K."/>
            <person name="Salamov A."/>
            <person name="Andreopoulos B."/>
            <person name="Baker S."/>
            <person name="Barry K."/>
            <person name="Bills G."/>
            <person name="Bluhm B."/>
            <person name="Cannon C."/>
            <person name="Castanera R."/>
            <person name="Culley D."/>
            <person name="Daum C."/>
            <person name="Ezra D."/>
            <person name="Gonzalez J."/>
            <person name="Henrissat B."/>
            <person name="Kuo A."/>
            <person name="Liang C."/>
            <person name="Lipzen A."/>
            <person name="Lutzoni F."/>
            <person name="Magnuson J."/>
            <person name="Mondo S."/>
            <person name="Nolan M."/>
            <person name="Ohm R."/>
            <person name="Pangilinan J."/>
            <person name="Park H.-J."/>
            <person name="Ramirez L."/>
            <person name="Alfaro M."/>
            <person name="Sun H."/>
            <person name="Tritt A."/>
            <person name="Yoshinaga Y."/>
            <person name="Zwiers L.-H."/>
            <person name="Turgeon B."/>
            <person name="Goodwin S."/>
            <person name="Spatafora J."/>
            <person name="Crous P."/>
            <person name="Grigoriev I."/>
        </authorList>
    </citation>
    <scope>NUCLEOTIDE SEQUENCE</scope>
    <source>
        <strain evidence="2">CBS 110217</strain>
    </source>
</reference>
<accession>A0A9P4H6J1</accession>
<evidence type="ECO:0000313" key="2">
    <source>
        <dbReference type="EMBL" id="KAF2028134.1"/>
    </source>
</evidence>
<keyword evidence="3" id="KW-1185">Reference proteome</keyword>
<dbReference type="OrthoDB" id="3796057at2759"/>
<feature type="region of interest" description="Disordered" evidence="1">
    <location>
        <begin position="99"/>
        <end position="132"/>
    </location>
</feature>
<feature type="compositionally biased region" description="Acidic residues" evidence="1">
    <location>
        <begin position="102"/>
        <end position="132"/>
    </location>
</feature>
<sequence>MPSSPPQHIPLNEALESHGHDGVLPPMTPPTAVHTGASLSLADCRTSKKILEDVRALSPTASSAASERDESLLSFTVDETTSSAPEGEYVGNCAKLQYEHGEETEEGYEDEDNSMELSDEAEEDAEIDDYSEERDIVRGDGNTIEDALARDQALGGFNIHDQATSEEPRDFIARRATIEYVVEAERLEQERHNAATASFENDFVCQVAVDDESLDDAVDLSDDPDFRAVEAVQAELGMSMSSERRDDSAGLEYFDGFDRRASRQFSPLPVSRCASEDPPPSSSFPIFPSEPTVVPSPGGTHLEFTCSATIPDTPFAKTLKYFKHYKGKENSPSKSRRNASLPEEIAELLARDAEEDEDLEKYREVDLAPMEPVMESATAGDLITLGTPPKSRDPSLPGLESTMLLGPCPMPRESGEENLVEQVASLSGPSIKPMSQSTLHPSLVEQNEDDDADAEASDAVSAANQRQAIDRPKHPTFVTIVELLPKAMFWVAAAPIARLGNKAYDTIVEKFTSLHLEQHS</sequence>
<dbReference type="EMBL" id="ML978217">
    <property type="protein sequence ID" value="KAF2028134.1"/>
    <property type="molecule type" value="Genomic_DNA"/>
</dbReference>
<comment type="caution">
    <text evidence="2">The sequence shown here is derived from an EMBL/GenBank/DDBJ whole genome shotgun (WGS) entry which is preliminary data.</text>
</comment>
<feature type="region of interest" description="Disordered" evidence="1">
    <location>
        <begin position="447"/>
        <end position="468"/>
    </location>
</feature>
<dbReference type="AlphaFoldDB" id="A0A9P4H6J1"/>
<feature type="region of interest" description="Disordered" evidence="1">
    <location>
        <begin position="1"/>
        <end position="34"/>
    </location>
</feature>
<gene>
    <name evidence="2" type="ORF">EK21DRAFT_114189</name>
</gene>
<feature type="compositionally biased region" description="Acidic residues" evidence="1">
    <location>
        <begin position="447"/>
        <end position="456"/>
    </location>
</feature>
<evidence type="ECO:0000256" key="1">
    <source>
        <dbReference type="SAM" id="MobiDB-lite"/>
    </source>
</evidence>
<evidence type="ECO:0000313" key="3">
    <source>
        <dbReference type="Proteomes" id="UP000799777"/>
    </source>
</evidence>
<proteinExistence type="predicted"/>
<organism evidence="2 3">
    <name type="scientific">Setomelanomma holmii</name>
    <dbReference type="NCBI Taxonomy" id="210430"/>
    <lineage>
        <taxon>Eukaryota</taxon>
        <taxon>Fungi</taxon>
        <taxon>Dikarya</taxon>
        <taxon>Ascomycota</taxon>
        <taxon>Pezizomycotina</taxon>
        <taxon>Dothideomycetes</taxon>
        <taxon>Pleosporomycetidae</taxon>
        <taxon>Pleosporales</taxon>
        <taxon>Pleosporineae</taxon>
        <taxon>Phaeosphaeriaceae</taxon>
        <taxon>Setomelanomma</taxon>
    </lineage>
</organism>
<dbReference type="Proteomes" id="UP000799777">
    <property type="component" value="Unassembled WGS sequence"/>
</dbReference>
<protein>
    <submittedName>
        <fullName evidence="2">Uncharacterized protein</fullName>
    </submittedName>
</protein>